<feature type="transmembrane region" description="Helical" evidence="9">
    <location>
        <begin position="101"/>
        <end position="118"/>
    </location>
</feature>
<feature type="transmembrane region" description="Helical" evidence="9">
    <location>
        <begin position="12"/>
        <end position="31"/>
    </location>
</feature>
<feature type="transmembrane region" description="Helical" evidence="9">
    <location>
        <begin position="199"/>
        <end position="218"/>
    </location>
</feature>
<keyword evidence="2" id="KW-0813">Transport</keyword>
<evidence type="ECO:0000256" key="3">
    <source>
        <dbReference type="ARBA" id="ARBA00022475"/>
    </source>
</evidence>
<comment type="similarity">
    <text evidence="1">Belongs to the KdgT transporter family.</text>
</comment>
<evidence type="ECO:0000313" key="11">
    <source>
        <dbReference type="Proteomes" id="UP001596186"/>
    </source>
</evidence>
<gene>
    <name evidence="10" type="ORF">ACFP1F_03620</name>
</gene>
<protein>
    <submittedName>
        <fullName evidence="10">2-keto-3-deoxygluconate permease</fullName>
    </submittedName>
</protein>
<accession>A0ABW1UWV9</accession>
<organism evidence="10 11">
    <name type="scientific">Companilactobacillus baiquanensis</name>
    <dbReference type="NCBI Taxonomy" id="2486005"/>
    <lineage>
        <taxon>Bacteria</taxon>
        <taxon>Bacillati</taxon>
        <taxon>Bacillota</taxon>
        <taxon>Bacilli</taxon>
        <taxon>Lactobacillales</taxon>
        <taxon>Lactobacillaceae</taxon>
        <taxon>Companilactobacillus</taxon>
    </lineage>
</organism>
<dbReference type="InterPro" id="IPR004684">
    <property type="entry name" value="2keto-3dGluconate_permease"/>
</dbReference>
<evidence type="ECO:0000256" key="2">
    <source>
        <dbReference type="ARBA" id="ARBA00022448"/>
    </source>
</evidence>
<dbReference type="RefSeq" id="WP_125593377.1">
    <property type="nucleotide sequence ID" value="NZ_JBHSSN010000004.1"/>
</dbReference>
<evidence type="ECO:0000256" key="4">
    <source>
        <dbReference type="ARBA" id="ARBA00022597"/>
    </source>
</evidence>
<keyword evidence="7 9" id="KW-1133">Transmembrane helix</keyword>
<feature type="transmembrane region" description="Helical" evidence="9">
    <location>
        <begin position="224"/>
        <end position="244"/>
    </location>
</feature>
<feature type="transmembrane region" description="Helical" evidence="9">
    <location>
        <begin position="43"/>
        <end position="62"/>
    </location>
</feature>
<keyword evidence="8 9" id="KW-0472">Membrane</keyword>
<feature type="transmembrane region" description="Helical" evidence="9">
    <location>
        <begin position="74"/>
        <end position="95"/>
    </location>
</feature>
<feature type="transmembrane region" description="Helical" evidence="9">
    <location>
        <begin position="256"/>
        <end position="274"/>
    </location>
</feature>
<evidence type="ECO:0000313" key="10">
    <source>
        <dbReference type="EMBL" id="MFC6322854.1"/>
    </source>
</evidence>
<feature type="transmembrane region" description="Helical" evidence="9">
    <location>
        <begin position="139"/>
        <end position="160"/>
    </location>
</feature>
<dbReference type="EMBL" id="JBHSSN010000004">
    <property type="protein sequence ID" value="MFC6322854.1"/>
    <property type="molecule type" value="Genomic_DNA"/>
</dbReference>
<evidence type="ECO:0000256" key="7">
    <source>
        <dbReference type="ARBA" id="ARBA00022989"/>
    </source>
</evidence>
<dbReference type="Pfam" id="PF03812">
    <property type="entry name" value="KdgT"/>
    <property type="match status" value="1"/>
</dbReference>
<feature type="transmembrane region" description="Helical" evidence="9">
    <location>
        <begin position="280"/>
        <end position="306"/>
    </location>
</feature>
<sequence>MQIKKGIEKIPGGMMVVPLFLGTLTNTLWPGVDKFYPGFTGNFLVGTSVILFMFFFSVGTTIDLKSTGYIAKKGLSLLIVKVLLAGLLGVIINHFLPRHGVTTGLFAGFSVLAVIASFNETNGGLYMALMTTLNRDEDAAGFPFISIESGPFMTMVTMGVAGIAQFPWQALVSTLIPFAIGITLGSLDHSFRKMFKPVVPAMVPFFAFTLGYSLNFGMIFKSGFMGIFMGVIVVLVSGSVLALVDRFFTGSDGVAGWAASSTAGAAVAVPYAIAETNPSFASTAASATAIVATSVLVTSILTPIVTMYMEKRARRRGLPIVPKKYEGKFAESIMAKKEEEEIKAKDEAKLAAKGD</sequence>
<comment type="caution">
    <text evidence="10">The sequence shown here is derived from an EMBL/GenBank/DDBJ whole genome shotgun (WGS) entry which is preliminary data.</text>
</comment>
<evidence type="ECO:0000256" key="9">
    <source>
        <dbReference type="SAM" id="Phobius"/>
    </source>
</evidence>
<name>A0ABW1UWV9_9LACO</name>
<evidence type="ECO:0000256" key="6">
    <source>
        <dbReference type="ARBA" id="ARBA00022847"/>
    </source>
</evidence>
<dbReference type="Proteomes" id="UP001596186">
    <property type="component" value="Unassembled WGS sequence"/>
</dbReference>
<evidence type="ECO:0000256" key="5">
    <source>
        <dbReference type="ARBA" id="ARBA00022692"/>
    </source>
</evidence>
<evidence type="ECO:0000256" key="8">
    <source>
        <dbReference type="ARBA" id="ARBA00023136"/>
    </source>
</evidence>
<keyword evidence="6" id="KW-0769">Symport</keyword>
<keyword evidence="5 9" id="KW-0812">Transmembrane</keyword>
<keyword evidence="4" id="KW-0762">Sugar transport</keyword>
<reference evidence="11" key="1">
    <citation type="journal article" date="2019" name="Int. J. Syst. Evol. Microbiol.">
        <title>The Global Catalogue of Microorganisms (GCM) 10K type strain sequencing project: providing services to taxonomists for standard genome sequencing and annotation.</title>
        <authorList>
            <consortium name="The Broad Institute Genomics Platform"/>
            <consortium name="The Broad Institute Genome Sequencing Center for Infectious Disease"/>
            <person name="Wu L."/>
            <person name="Ma J."/>
        </authorList>
    </citation>
    <scope>NUCLEOTIDE SEQUENCE [LARGE SCALE GENOMIC DNA]</scope>
    <source>
        <strain evidence="11">CCM 8895</strain>
    </source>
</reference>
<keyword evidence="11" id="KW-1185">Reference proteome</keyword>
<feature type="transmembrane region" description="Helical" evidence="9">
    <location>
        <begin position="166"/>
        <end position="187"/>
    </location>
</feature>
<evidence type="ECO:0000256" key="1">
    <source>
        <dbReference type="ARBA" id="ARBA00006430"/>
    </source>
</evidence>
<proteinExistence type="inferred from homology"/>
<keyword evidence="3" id="KW-1003">Cell membrane</keyword>